<accession>A0A9D5AJ21</accession>
<feature type="non-terminal residue" evidence="3">
    <location>
        <position position="1"/>
    </location>
</feature>
<organism evidence="3 4">
    <name type="scientific">Pisum sativum</name>
    <name type="common">Garden pea</name>
    <name type="synonym">Lathyrus oleraceus</name>
    <dbReference type="NCBI Taxonomy" id="3888"/>
    <lineage>
        <taxon>Eukaryota</taxon>
        <taxon>Viridiplantae</taxon>
        <taxon>Streptophyta</taxon>
        <taxon>Embryophyta</taxon>
        <taxon>Tracheophyta</taxon>
        <taxon>Spermatophyta</taxon>
        <taxon>Magnoliopsida</taxon>
        <taxon>eudicotyledons</taxon>
        <taxon>Gunneridae</taxon>
        <taxon>Pentapetalae</taxon>
        <taxon>rosids</taxon>
        <taxon>fabids</taxon>
        <taxon>Fabales</taxon>
        <taxon>Fabaceae</taxon>
        <taxon>Papilionoideae</taxon>
        <taxon>50 kb inversion clade</taxon>
        <taxon>NPAAA clade</taxon>
        <taxon>Hologalegina</taxon>
        <taxon>IRL clade</taxon>
        <taxon>Fabeae</taxon>
        <taxon>Lathyrus</taxon>
    </lineage>
</organism>
<keyword evidence="4" id="KW-1185">Reference proteome</keyword>
<evidence type="ECO:0000313" key="4">
    <source>
        <dbReference type="Proteomes" id="UP001058974"/>
    </source>
</evidence>
<dbReference type="PROSITE" id="PS50012">
    <property type="entry name" value="RCC1_3"/>
    <property type="match status" value="1"/>
</dbReference>
<evidence type="ECO:0000313" key="3">
    <source>
        <dbReference type="EMBL" id="KAI5407465.1"/>
    </source>
</evidence>
<comment type="caution">
    <text evidence="3">The sequence shown here is derived from an EMBL/GenBank/DDBJ whole genome shotgun (WGS) entry which is preliminary data.</text>
</comment>
<protein>
    <submittedName>
        <fullName evidence="3">Uncharacterized protein</fullName>
    </submittedName>
</protein>
<gene>
    <name evidence="3" type="ORF">KIW84_053646</name>
</gene>
<dbReference type="InterPro" id="IPR009091">
    <property type="entry name" value="RCC1/BLIP-II"/>
</dbReference>
<dbReference type="Gramene" id="Psat05G0364600-T5">
    <property type="protein sequence ID" value="KAI5407465.1"/>
    <property type="gene ID" value="KIW84_053646"/>
</dbReference>
<dbReference type="Proteomes" id="UP001058974">
    <property type="component" value="Chromosome 5"/>
</dbReference>
<dbReference type="AlphaFoldDB" id="A0A9D5AJ21"/>
<sequence length="238" mass="26126">VNLILSLFKNFQKPPQSSFEINCIVFFFLGKIVMNGEECETMERVNEKLVYMWGYLPGALPQRTPLLTPVLVRAPAYGYNWKDVSGGGCGFAMAISEQGKLITWGSTDDLGQSYVTSGKHGEIPEPFPLPNEVSIVKAAAAWAHCVAVTDCGEVYTWGWKECIPSGKVLGEPLPGVSSEKVAQGKQSSFLTEQGMSNLFTVDICIQIPAPLWRWSKLSQGLLKGVGRAGNCYHKIYKV</sequence>
<dbReference type="PANTHER" id="PTHR22870">
    <property type="entry name" value="REGULATOR OF CHROMOSOME CONDENSATION"/>
    <property type="match status" value="1"/>
</dbReference>
<dbReference type="InterPro" id="IPR000408">
    <property type="entry name" value="Reg_chr_condens"/>
</dbReference>
<dbReference type="EMBL" id="JAMSHJ010000005">
    <property type="protein sequence ID" value="KAI5407465.1"/>
    <property type="molecule type" value="Genomic_DNA"/>
</dbReference>
<feature type="repeat" description="RCC1" evidence="2">
    <location>
        <begin position="99"/>
        <end position="151"/>
    </location>
</feature>
<reference evidence="3 4" key="1">
    <citation type="journal article" date="2022" name="Nat. Genet.">
        <title>Improved pea reference genome and pan-genome highlight genomic features and evolutionary characteristics.</title>
        <authorList>
            <person name="Yang T."/>
            <person name="Liu R."/>
            <person name="Luo Y."/>
            <person name="Hu S."/>
            <person name="Wang D."/>
            <person name="Wang C."/>
            <person name="Pandey M.K."/>
            <person name="Ge S."/>
            <person name="Xu Q."/>
            <person name="Li N."/>
            <person name="Li G."/>
            <person name="Huang Y."/>
            <person name="Saxena R.K."/>
            <person name="Ji Y."/>
            <person name="Li M."/>
            <person name="Yan X."/>
            <person name="He Y."/>
            <person name="Liu Y."/>
            <person name="Wang X."/>
            <person name="Xiang C."/>
            <person name="Varshney R.K."/>
            <person name="Ding H."/>
            <person name="Gao S."/>
            <person name="Zong X."/>
        </authorList>
    </citation>
    <scope>NUCLEOTIDE SEQUENCE [LARGE SCALE GENOMIC DNA]</scope>
    <source>
        <strain evidence="3 4">cv. Zhongwan 6</strain>
    </source>
</reference>
<dbReference type="PANTHER" id="PTHR22870:SF408">
    <property type="entry name" value="OS09G0560450 PROTEIN"/>
    <property type="match status" value="1"/>
</dbReference>
<proteinExistence type="predicted"/>
<evidence type="ECO:0000256" key="1">
    <source>
        <dbReference type="ARBA" id="ARBA00022737"/>
    </source>
</evidence>
<dbReference type="InterPro" id="IPR051210">
    <property type="entry name" value="Ub_ligase/GEF_domain"/>
</dbReference>
<dbReference type="Gene3D" id="2.130.10.30">
    <property type="entry name" value="Regulator of chromosome condensation 1/beta-lactamase-inhibitor protein II"/>
    <property type="match status" value="1"/>
</dbReference>
<name>A0A9D5AJ21_PEA</name>
<dbReference type="SUPFAM" id="SSF50985">
    <property type="entry name" value="RCC1/BLIP-II"/>
    <property type="match status" value="1"/>
</dbReference>
<evidence type="ECO:0000256" key="2">
    <source>
        <dbReference type="PROSITE-ProRule" id="PRU00235"/>
    </source>
</evidence>
<keyword evidence="1" id="KW-0677">Repeat</keyword>